<keyword evidence="8" id="KW-0479">Metal-binding</keyword>
<comment type="pathway">
    <text evidence="2 16">Pyrimidine metabolism; UMP biosynthesis via de novo pathway; (S)-dihydroorotate from bicarbonate: step 1/3.</text>
</comment>
<name>A0A133U5V4_9EURY</name>
<dbReference type="InterPro" id="IPR016185">
    <property type="entry name" value="PreATP-grasp_dom_sf"/>
</dbReference>
<comment type="catalytic activity">
    <reaction evidence="16">
        <text>hydrogencarbonate + L-glutamine + 2 ATP + H2O = carbamoyl phosphate + L-glutamate + 2 ADP + phosphate + 2 H(+)</text>
        <dbReference type="Rhea" id="RHEA:18633"/>
        <dbReference type="ChEBI" id="CHEBI:15377"/>
        <dbReference type="ChEBI" id="CHEBI:15378"/>
        <dbReference type="ChEBI" id="CHEBI:17544"/>
        <dbReference type="ChEBI" id="CHEBI:29985"/>
        <dbReference type="ChEBI" id="CHEBI:30616"/>
        <dbReference type="ChEBI" id="CHEBI:43474"/>
        <dbReference type="ChEBI" id="CHEBI:58228"/>
        <dbReference type="ChEBI" id="CHEBI:58359"/>
        <dbReference type="ChEBI" id="CHEBI:456216"/>
        <dbReference type="EC" id="6.3.5.5"/>
    </reaction>
</comment>
<keyword evidence="7 16" id="KW-0028">Amino-acid biosynthesis</keyword>
<evidence type="ECO:0000256" key="4">
    <source>
        <dbReference type="ARBA" id="ARBA00009799"/>
    </source>
</evidence>
<feature type="binding site" evidence="16">
    <location>
        <position position="301"/>
    </location>
    <ligand>
        <name>Mn(2+)</name>
        <dbReference type="ChEBI" id="CHEBI:29035"/>
        <label>2</label>
    </ligand>
</feature>
<keyword evidence="14" id="KW-0464">Manganese</keyword>
<keyword evidence="6 16" id="KW-0436">Ligase</keyword>
<dbReference type="FunFam" id="3.30.470.20:FF:000007">
    <property type="entry name" value="Carbamoyl-phosphate synthase large chain"/>
    <property type="match status" value="1"/>
</dbReference>
<comment type="pathway">
    <text evidence="3 16">Amino-acid biosynthesis; L-arginine biosynthesis; carbamoyl phosphate from bicarbonate: step 1/1.</text>
</comment>
<dbReference type="EMBL" id="LHXK01000030">
    <property type="protein sequence ID" value="KXA89573.1"/>
    <property type="molecule type" value="Genomic_DNA"/>
</dbReference>
<dbReference type="UniPathway" id="UPA00070">
    <property type="reaction ID" value="UER00115"/>
</dbReference>
<dbReference type="FunFam" id="3.40.50.20:FF:000001">
    <property type="entry name" value="Carbamoyl-phosphate synthase large chain"/>
    <property type="match status" value="1"/>
</dbReference>
<feature type="binding site" evidence="16">
    <location>
        <position position="285"/>
    </location>
    <ligand>
        <name>ATP</name>
        <dbReference type="ChEBI" id="CHEBI:30616"/>
        <label>1</label>
    </ligand>
</feature>
<feature type="binding site" evidence="16">
    <location>
        <position position="285"/>
    </location>
    <ligand>
        <name>Mn(2+)</name>
        <dbReference type="ChEBI" id="CHEBI:29035"/>
        <label>1</label>
    </ligand>
</feature>
<evidence type="ECO:0000256" key="2">
    <source>
        <dbReference type="ARBA" id="ARBA00004812"/>
    </source>
</evidence>
<feature type="binding site" evidence="16">
    <location>
        <position position="285"/>
    </location>
    <ligand>
        <name>Mg(2+)</name>
        <dbReference type="ChEBI" id="CHEBI:18420"/>
        <label>1</label>
    </ligand>
</feature>
<evidence type="ECO:0000259" key="18">
    <source>
        <dbReference type="PROSITE" id="PS51855"/>
    </source>
</evidence>
<gene>
    <name evidence="16 19" type="primary">carB</name>
    <name evidence="19" type="ORF">AKJ61_02575</name>
</gene>
<dbReference type="FunFam" id="3.30.470.20:FF:000013">
    <property type="entry name" value="Carbamoyl-phosphate synthase large chain"/>
    <property type="match status" value="1"/>
</dbReference>
<feature type="binding site" evidence="16">
    <location>
        <position position="242"/>
    </location>
    <ligand>
        <name>ATP</name>
        <dbReference type="ChEBI" id="CHEBI:30616"/>
        <label>1</label>
    </ligand>
</feature>
<dbReference type="PATRIC" id="fig|1698260.3.peg.537"/>
<reference evidence="19 20" key="1">
    <citation type="journal article" date="2016" name="Sci. Rep.">
        <title>Metabolic traits of an uncultured archaeal lineage -MSBL1- from brine pools of the Red Sea.</title>
        <authorList>
            <person name="Mwirichia R."/>
            <person name="Alam I."/>
            <person name="Rashid M."/>
            <person name="Vinu M."/>
            <person name="Ba-Alawi W."/>
            <person name="Anthony Kamau A."/>
            <person name="Kamanda Ngugi D."/>
            <person name="Goker M."/>
            <person name="Klenk H.P."/>
            <person name="Bajic V."/>
            <person name="Stingl U."/>
        </authorList>
    </citation>
    <scope>NUCLEOTIDE SEQUENCE [LARGE SCALE GENOMIC DNA]</scope>
    <source>
        <strain evidence="19">SCGC-AAA259B11</strain>
    </source>
</reference>
<dbReference type="PROSITE" id="PS00866">
    <property type="entry name" value="CPSASE_1"/>
    <property type="match status" value="2"/>
</dbReference>
<feature type="binding site" evidence="16">
    <location>
        <position position="241"/>
    </location>
    <ligand>
        <name>ATP</name>
        <dbReference type="ChEBI" id="CHEBI:30616"/>
        <label>1</label>
    </ligand>
</feature>
<feature type="binding site" evidence="16">
    <location>
        <position position="787"/>
    </location>
    <ligand>
        <name>ATP</name>
        <dbReference type="ChEBI" id="CHEBI:30616"/>
        <label>2</label>
    </ligand>
</feature>
<dbReference type="InterPro" id="IPR011761">
    <property type="entry name" value="ATP-grasp"/>
</dbReference>
<dbReference type="NCBIfam" id="NF003671">
    <property type="entry name" value="PRK05294.1"/>
    <property type="match status" value="1"/>
</dbReference>
<evidence type="ECO:0000256" key="13">
    <source>
        <dbReference type="ARBA" id="ARBA00022975"/>
    </source>
</evidence>
<feature type="binding site" evidence="16">
    <location>
        <position position="299"/>
    </location>
    <ligand>
        <name>Mg(2+)</name>
        <dbReference type="ChEBI" id="CHEBI:18420"/>
        <label>1</label>
    </ligand>
</feature>
<feature type="binding site" evidence="16">
    <location>
        <position position="299"/>
    </location>
    <ligand>
        <name>Mn(2+)</name>
        <dbReference type="ChEBI" id="CHEBI:29035"/>
        <label>1</label>
    </ligand>
</feature>
<dbReference type="GO" id="GO:0005737">
    <property type="term" value="C:cytoplasm"/>
    <property type="evidence" value="ECO:0007669"/>
    <property type="project" value="TreeGrafter"/>
</dbReference>
<feature type="binding site" evidence="16">
    <location>
        <position position="243"/>
    </location>
    <ligand>
        <name>ATP</name>
        <dbReference type="ChEBI" id="CHEBI:30616"/>
        <label>1</label>
    </ligand>
</feature>
<keyword evidence="11 16" id="KW-0067">ATP-binding</keyword>
<comment type="caution">
    <text evidence="16">Lacks conserved residue(s) required for the propagation of feature annotation.</text>
</comment>
<feature type="domain" description="MGS-like" evidence="18">
    <location>
        <begin position="935"/>
        <end position="1076"/>
    </location>
</feature>
<dbReference type="Proteomes" id="UP000070184">
    <property type="component" value="Unassembled WGS sequence"/>
</dbReference>
<keyword evidence="10 16" id="KW-0547">Nucleotide-binding</keyword>
<evidence type="ECO:0000313" key="19">
    <source>
        <dbReference type="EMBL" id="KXA89573.1"/>
    </source>
</evidence>
<dbReference type="SMART" id="SM00851">
    <property type="entry name" value="MGS"/>
    <property type="match status" value="1"/>
</dbReference>
<feature type="binding site" evidence="16">
    <location>
        <position position="713"/>
    </location>
    <ligand>
        <name>ATP</name>
        <dbReference type="ChEBI" id="CHEBI:30616"/>
        <label>2</label>
    </ligand>
</feature>
<feature type="binding site" evidence="16">
    <location>
        <position position="299"/>
    </location>
    <ligand>
        <name>ATP</name>
        <dbReference type="ChEBI" id="CHEBI:30616"/>
        <label>1</label>
    </ligand>
</feature>
<feature type="domain" description="ATP-grasp" evidence="17">
    <location>
        <begin position="133"/>
        <end position="328"/>
    </location>
</feature>
<dbReference type="SUPFAM" id="SSF52440">
    <property type="entry name" value="PreATP-grasp domain"/>
    <property type="match status" value="2"/>
</dbReference>
<evidence type="ECO:0000256" key="11">
    <source>
        <dbReference type="ARBA" id="ARBA00022840"/>
    </source>
</evidence>
<comment type="similarity">
    <text evidence="4 16">Belongs to the CarB family.</text>
</comment>
<dbReference type="SUPFAM" id="SSF52335">
    <property type="entry name" value="Methylglyoxal synthase-like"/>
    <property type="match status" value="1"/>
</dbReference>
<feature type="binding site" evidence="16">
    <location>
        <position position="208"/>
    </location>
    <ligand>
        <name>ATP</name>
        <dbReference type="ChEBI" id="CHEBI:30616"/>
        <label>1</label>
    </ligand>
</feature>
<dbReference type="HAMAP" id="MF_01210_B">
    <property type="entry name" value="CPSase_L_chain_B"/>
    <property type="match status" value="1"/>
</dbReference>
<dbReference type="PROSITE" id="PS00867">
    <property type="entry name" value="CPSASE_2"/>
    <property type="match status" value="1"/>
</dbReference>
<dbReference type="PANTHER" id="PTHR11405:SF53">
    <property type="entry name" value="CARBAMOYL-PHOSPHATE SYNTHASE [AMMONIA], MITOCHONDRIAL"/>
    <property type="match status" value="1"/>
</dbReference>
<feature type="binding site" evidence="16">
    <location>
        <position position="841"/>
    </location>
    <ligand>
        <name>Mn(2+)</name>
        <dbReference type="ChEBI" id="CHEBI:29035"/>
        <label>4</label>
    </ligand>
</feature>
<feature type="binding site" evidence="16">
    <location>
        <position position="210"/>
    </location>
    <ligand>
        <name>ATP</name>
        <dbReference type="ChEBI" id="CHEBI:30616"/>
        <label>1</label>
    </ligand>
</feature>
<keyword evidence="12" id="KW-0460">Magnesium</keyword>
<dbReference type="Pfam" id="PF25596">
    <property type="entry name" value="CPSase_L_D1"/>
    <property type="match status" value="2"/>
</dbReference>
<feature type="binding site" evidence="16">
    <location>
        <position position="175"/>
    </location>
    <ligand>
        <name>ATP</name>
        <dbReference type="ChEBI" id="CHEBI:30616"/>
        <label>1</label>
    </ligand>
</feature>
<feature type="binding site" evidence="16">
    <location>
        <position position="299"/>
    </location>
    <ligand>
        <name>Mg(2+)</name>
        <dbReference type="ChEBI" id="CHEBI:18420"/>
        <label>2</label>
    </ligand>
</feature>
<feature type="binding site" evidence="16">
    <location>
        <position position="786"/>
    </location>
    <ligand>
        <name>ATP</name>
        <dbReference type="ChEBI" id="CHEBI:30616"/>
        <label>2</label>
    </ligand>
</feature>
<dbReference type="FunFam" id="1.10.1030.10:FF:000002">
    <property type="entry name" value="Carbamoyl-phosphate synthase large chain"/>
    <property type="match status" value="1"/>
</dbReference>
<evidence type="ECO:0000256" key="8">
    <source>
        <dbReference type="ARBA" id="ARBA00022723"/>
    </source>
</evidence>
<dbReference type="InterPro" id="IPR033937">
    <property type="entry name" value="MGS_CPS_CarB"/>
</dbReference>
<comment type="cofactor">
    <cofactor evidence="16">
        <name>Mg(2+)</name>
        <dbReference type="ChEBI" id="CHEBI:18420"/>
    </cofactor>
    <cofactor evidence="16">
        <name>Mn(2+)</name>
        <dbReference type="ChEBI" id="CHEBI:29035"/>
    </cofactor>
    <text evidence="16">Binds 4 Mg(2+) or Mn(2+) ions per subunit.</text>
</comment>
<dbReference type="Gene3D" id="3.40.50.20">
    <property type="match status" value="2"/>
</dbReference>
<dbReference type="NCBIfam" id="NF009455">
    <property type="entry name" value="PRK12815.1"/>
    <property type="match status" value="1"/>
</dbReference>
<feature type="binding site" evidence="16">
    <location>
        <position position="841"/>
    </location>
    <ligand>
        <name>Mg(2+)</name>
        <dbReference type="ChEBI" id="CHEBI:18420"/>
        <label>4</label>
    </ligand>
</feature>
<comment type="caution">
    <text evidence="19">The sequence shown here is derived from an EMBL/GenBank/DDBJ whole genome shotgun (WGS) entry which is preliminary data.</text>
</comment>
<keyword evidence="9 16" id="KW-0677">Repeat</keyword>
<comment type="cofactor">
    <cofactor evidence="1">
        <name>Mn(2+)</name>
        <dbReference type="ChEBI" id="CHEBI:29035"/>
    </cofactor>
</comment>
<dbReference type="InterPro" id="IPR011607">
    <property type="entry name" value="MGS-like_dom"/>
</dbReference>
<comment type="domain">
    <text evidence="16">The large subunit is composed of 2 ATP-grasp domains that are involved in binding the 2 ATP molecules needed for carbamoyl phosphate synthesis. The N-terminal ATP-grasp domain (referred to as the carboxyphosphate synthetic component) catalyzes the ATP-dependent phosphorylation of hydrogencarbonate to carboxyphosphate and the subsequent nucleophilic attack by ammonia to form a carbamate intermediate. The C-terminal ATP-grasp domain (referred to as the carbamoyl phosphate synthetic component) then catalyzes the phosphorylation of carbamate with the second ATP to form the end product carbamoyl phosphate. The reactive and unstable enzyme intermediates are sequentially channeled from one active site to the next through the interior of the protein over a distance of at least 96 A.</text>
</comment>
<dbReference type="InterPro" id="IPR005483">
    <property type="entry name" value="CPSase_dom"/>
</dbReference>
<feature type="binding site" evidence="16">
    <location>
        <position position="754"/>
    </location>
    <ligand>
        <name>ATP</name>
        <dbReference type="ChEBI" id="CHEBI:30616"/>
        <label>2</label>
    </ligand>
</feature>
<dbReference type="CDD" id="cd01424">
    <property type="entry name" value="MGS_CPS_II"/>
    <property type="match status" value="1"/>
</dbReference>
<dbReference type="GO" id="GO:0006541">
    <property type="term" value="P:glutamine metabolic process"/>
    <property type="evidence" value="ECO:0007669"/>
    <property type="project" value="TreeGrafter"/>
</dbReference>
<keyword evidence="13 16" id="KW-0665">Pyrimidine biosynthesis</keyword>
<dbReference type="InterPro" id="IPR058047">
    <property type="entry name" value="CPSase_preATP-grasp"/>
</dbReference>
<comment type="function">
    <text evidence="16">Large subunit of the glutamine-dependent carbamoyl phosphate synthetase (CPSase). CPSase catalyzes the formation of carbamoyl phosphate from the ammonia moiety of glutamine, carbonate, and phosphate donated by ATP, constituting the first step of 2 biosynthetic pathways, one leading to arginine and/or urea and the other to pyrimidine nucleotides. The large subunit (synthetase) binds the substrates ammonia (free or transferred from glutamine from the small subunit), hydrogencarbonate and ATP and carries out an ATP-coupled ligase reaction, activating hydrogencarbonate by forming carboxy phosphate which reacts with ammonia to form carbamoyl phosphate.</text>
</comment>
<evidence type="ECO:0000256" key="16">
    <source>
        <dbReference type="HAMAP-Rule" id="MF_01210"/>
    </source>
</evidence>
<dbReference type="SMART" id="SM01096">
    <property type="entry name" value="CPSase_L_D3"/>
    <property type="match status" value="1"/>
</dbReference>
<evidence type="ECO:0000256" key="15">
    <source>
        <dbReference type="ARBA" id="ARBA00047359"/>
    </source>
</evidence>
<feature type="binding site" evidence="16">
    <location>
        <position position="784"/>
    </location>
    <ligand>
        <name>ATP</name>
        <dbReference type="ChEBI" id="CHEBI:30616"/>
        <label>2</label>
    </ligand>
</feature>
<feature type="binding site" evidence="16">
    <location>
        <position position="759"/>
    </location>
    <ligand>
        <name>ATP</name>
        <dbReference type="ChEBI" id="CHEBI:30616"/>
        <label>2</label>
    </ligand>
</feature>
<dbReference type="InterPro" id="IPR006275">
    <property type="entry name" value="CPSase_lsu"/>
</dbReference>
<dbReference type="Pfam" id="PF02142">
    <property type="entry name" value="MGS"/>
    <property type="match status" value="1"/>
</dbReference>
<dbReference type="Gene3D" id="3.30.470.20">
    <property type="entry name" value="ATP-grasp fold, B domain"/>
    <property type="match status" value="2"/>
</dbReference>
<dbReference type="GO" id="GO:0044205">
    <property type="term" value="P:'de novo' UMP biosynthetic process"/>
    <property type="evidence" value="ECO:0007669"/>
    <property type="project" value="UniProtKB-UniRule"/>
</dbReference>
<dbReference type="SUPFAM" id="SSF48108">
    <property type="entry name" value="Carbamoyl phosphate synthetase, large subunit connection domain"/>
    <property type="match status" value="1"/>
</dbReference>
<keyword evidence="5 16" id="KW-0055">Arginine biosynthesis</keyword>
<dbReference type="InterPro" id="IPR036897">
    <property type="entry name" value="CarbamoylP_synth_lsu_oligo_sf"/>
</dbReference>
<proteinExistence type="inferred from homology"/>
<dbReference type="InterPro" id="IPR036914">
    <property type="entry name" value="MGS-like_dom_sf"/>
</dbReference>
<feature type="region of interest" description="Allosteric domain" evidence="16">
    <location>
        <begin position="937"/>
        <end position="1079"/>
    </location>
</feature>
<accession>A0A133U5V4</accession>
<feature type="binding site" evidence="16">
    <location>
        <position position="129"/>
    </location>
    <ligand>
        <name>ATP</name>
        <dbReference type="ChEBI" id="CHEBI:30616"/>
        <label>1</label>
    </ligand>
</feature>
<dbReference type="GO" id="GO:0005524">
    <property type="term" value="F:ATP binding"/>
    <property type="evidence" value="ECO:0007669"/>
    <property type="project" value="UniProtKB-UniRule"/>
</dbReference>
<dbReference type="EC" id="6.3.5.5" evidence="16"/>
<feature type="binding site" evidence="16">
    <location>
        <position position="839"/>
    </location>
    <ligand>
        <name>Mn(2+)</name>
        <dbReference type="ChEBI" id="CHEBI:29035"/>
        <label>4</label>
    </ligand>
</feature>
<dbReference type="Pfam" id="PF02787">
    <property type="entry name" value="CPSase_L_D3"/>
    <property type="match status" value="1"/>
</dbReference>
<dbReference type="Gene3D" id="1.10.1030.10">
    <property type="entry name" value="Carbamoyl-phosphate synthetase, large subunit oligomerisation domain"/>
    <property type="match status" value="1"/>
</dbReference>
<dbReference type="InterPro" id="IPR005479">
    <property type="entry name" value="CPAse_ATP-bd"/>
</dbReference>
<feature type="binding site" evidence="16">
    <location>
        <position position="301"/>
    </location>
    <ligand>
        <name>Mg(2+)</name>
        <dbReference type="ChEBI" id="CHEBI:18420"/>
        <label>2</label>
    </ligand>
</feature>
<keyword evidence="20" id="KW-1185">Reference proteome</keyword>
<evidence type="ECO:0000256" key="6">
    <source>
        <dbReference type="ARBA" id="ARBA00022598"/>
    </source>
</evidence>
<dbReference type="SUPFAM" id="SSF56059">
    <property type="entry name" value="Glutathione synthetase ATP-binding domain-like"/>
    <property type="match status" value="2"/>
</dbReference>
<evidence type="ECO:0000256" key="9">
    <source>
        <dbReference type="ARBA" id="ARBA00022737"/>
    </source>
</evidence>
<comment type="catalytic activity">
    <reaction evidence="15 16">
        <text>hydrogencarbonate + NH4(+) + 2 ATP = carbamoyl phosphate + 2 ADP + phosphate + 2 H(+)</text>
        <dbReference type="Rhea" id="RHEA:18029"/>
        <dbReference type="ChEBI" id="CHEBI:15378"/>
        <dbReference type="ChEBI" id="CHEBI:17544"/>
        <dbReference type="ChEBI" id="CHEBI:28938"/>
        <dbReference type="ChEBI" id="CHEBI:30616"/>
        <dbReference type="ChEBI" id="CHEBI:43474"/>
        <dbReference type="ChEBI" id="CHEBI:58228"/>
        <dbReference type="ChEBI" id="CHEBI:456216"/>
        <dbReference type="EC" id="6.3.4.16"/>
    </reaction>
</comment>
<dbReference type="HAMAP" id="MF_01210_A">
    <property type="entry name" value="CPSase_L_chain_A"/>
    <property type="match status" value="1"/>
</dbReference>
<dbReference type="GO" id="GO:0004087">
    <property type="term" value="F:carbamoyl-phosphate synthase (ammonia) activity"/>
    <property type="evidence" value="ECO:0007669"/>
    <property type="project" value="UniProtKB-EC"/>
</dbReference>
<evidence type="ECO:0000313" key="20">
    <source>
        <dbReference type="Proteomes" id="UP000070184"/>
    </source>
</evidence>
<dbReference type="PROSITE" id="PS50975">
    <property type="entry name" value="ATP_GRASP"/>
    <property type="match status" value="2"/>
</dbReference>
<dbReference type="PROSITE" id="PS51855">
    <property type="entry name" value="MGS"/>
    <property type="match status" value="1"/>
</dbReference>
<feature type="binding site" evidence="16">
    <location>
        <position position="827"/>
    </location>
    <ligand>
        <name>Mn(2+)</name>
        <dbReference type="ChEBI" id="CHEBI:29035"/>
        <label>3</label>
    </ligand>
</feature>
<dbReference type="FunFam" id="3.30.1490.20:FF:000001">
    <property type="entry name" value="Carbamoyl-phosphate synthase large chain"/>
    <property type="match status" value="1"/>
</dbReference>
<comment type="subunit">
    <text evidence="16">Composed of two chains; the small (or glutamine) chain promotes the hydrolysis of glutamine to ammonia, which is used by the large (or ammonia) chain to synthesize carbamoyl phosphate. Tetramer of heterodimers (alpha,beta)4.</text>
</comment>
<dbReference type="PANTHER" id="PTHR11405">
    <property type="entry name" value="CARBAMOYLTRANSFERASE FAMILY MEMBER"/>
    <property type="match status" value="1"/>
</dbReference>
<feature type="binding site" evidence="16">
    <location>
        <position position="839"/>
    </location>
    <ligand>
        <name>ATP</name>
        <dbReference type="ChEBI" id="CHEBI:30616"/>
        <label>2</label>
    </ligand>
</feature>
<feature type="binding site" evidence="16">
    <location>
        <position position="299"/>
    </location>
    <ligand>
        <name>Mn(2+)</name>
        <dbReference type="ChEBI" id="CHEBI:29035"/>
        <label>2</label>
    </ligand>
</feature>
<dbReference type="FunFam" id="3.40.50.20:FF:000003">
    <property type="entry name" value="Carbamoyl-phosphate synthase large chain"/>
    <property type="match status" value="1"/>
</dbReference>
<dbReference type="PRINTS" id="PR00098">
    <property type="entry name" value="CPSASE"/>
</dbReference>
<feature type="binding site" evidence="16">
    <location>
        <position position="839"/>
    </location>
    <ligand>
        <name>Mn(2+)</name>
        <dbReference type="ChEBI" id="CHEBI:29035"/>
        <label>3</label>
    </ligand>
</feature>
<feature type="domain" description="ATP-grasp" evidence="17">
    <location>
        <begin position="677"/>
        <end position="868"/>
    </location>
</feature>
<feature type="binding site" evidence="16">
    <location>
        <position position="827"/>
    </location>
    <ligand>
        <name>Mg(2+)</name>
        <dbReference type="ChEBI" id="CHEBI:18420"/>
        <label>3</label>
    </ligand>
</feature>
<evidence type="ECO:0000256" key="12">
    <source>
        <dbReference type="ARBA" id="ARBA00022842"/>
    </source>
</evidence>
<feature type="binding site" evidence="16">
    <location>
        <position position="169"/>
    </location>
    <ligand>
        <name>ATP</name>
        <dbReference type="ChEBI" id="CHEBI:30616"/>
        <label>1</label>
    </ligand>
</feature>
<evidence type="ECO:0000256" key="7">
    <source>
        <dbReference type="ARBA" id="ARBA00022605"/>
    </source>
</evidence>
<evidence type="ECO:0000259" key="17">
    <source>
        <dbReference type="PROSITE" id="PS50975"/>
    </source>
</evidence>
<dbReference type="Pfam" id="PF02786">
    <property type="entry name" value="CPSase_L_D2"/>
    <property type="match status" value="2"/>
</dbReference>
<feature type="region of interest" description="Carboxyphosphate synthetic domain" evidence="16">
    <location>
        <begin position="1"/>
        <end position="402"/>
    </location>
</feature>
<dbReference type="GO" id="GO:0004088">
    <property type="term" value="F:carbamoyl-phosphate synthase (glutamine-hydrolyzing) activity"/>
    <property type="evidence" value="ECO:0007669"/>
    <property type="project" value="UniProtKB-UniRule"/>
</dbReference>
<feature type="binding site" evidence="16">
    <location>
        <position position="215"/>
    </location>
    <ligand>
        <name>ATP</name>
        <dbReference type="ChEBI" id="CHEBI:30616"/>
        <label>1</label>
    </ligand>
</feature>
<feature type="binding site" evidence="16">
    <location>
        <position position="752"/>
    </location>
    <ligand>
        <name>ATP</name>
        <dbReference type="ChEBI" id="CHEBI:30616"/>
        <label>2</label>
    </ligand>
</feature>
<evidence type="ECO:0000256" key="5">
    <source>
        <dbReference type="ARBA" id="ARBA00022571"/>
    </source>
</evidence>
<dbReference type="UniPathway" id="UPA00068">
    <property type="reaction ID" value="UER00171"/>
</dbReference>
<evidence type="ECO:0000256" key="10">
    <source>
        <dbReference type="ARBA" id="ARBA00022741"/>
    </source>
</evidence>
<feature type="binding site" evidence="16">
    <location>
        <position position="176"/>
    </location>
    <ligand>
        <name>ATP</name>
        <dbReference type="ChEBI" id="CHEBI:30616"/>
        <label>1</label>
    </ligand>
</feature>
<dbReference type="AlphaFoldDB" id="A0A133U5V4"/>
<evidence type="ECO:0000256" key="1">
    <source>
        <dbReference type="ARBA" id="ARBA00001936"/>
    </source>
</evidence>
<dbReference type="GO" id="GO:0006526">
    <property type="term" value="P:L-arginine biosynthetic process"/>
    <property type="evidence" value="ECO:0007669"/>
    <property type="project" value="UniProtKB-UniRule"/>
</dbReference>
<dbReference type="InterPro" id="IPR005480">
    <property type="entry name" value="CPSase_lsu_oligo"/>
</dbReference>
<evidence type="ECO:0000256" key="3">
    <source>
        <dbReference type="ARBA" id="ARBA00005077"/>
    </source>
</evidence>
<organism evidence="19 20">
    <name type="scientific">candidate division MSBL1 archaeon SCGC-AAA259B11</name>
    <dbReference type="NCBI Taxonomy" id="1698260"/>
    <lineage>
        <taxon>Archaea</taxon>
        <taxon>Methanobacteriati</taxon>
        <taxon>Methanobacteriota</taxon>
        <taxon>candidate division MSBL1</taxon>
    </lineage>
</organism>
<dbReference type="NCBIfam" id="TIGR01369">
    <property type="entry name" value="CPSaseII_lrg"/>
    <property type="match status" value="1"/>
</dbReference>
<feature type="binding site" evidence="16">
    <location>
        <position position="785"/>
    </location>
    <ligand>
        <name>ATP</name>
        <dbReference type="ChEBI" id="CHEBI:30616"/>
        <label>2</label>
    </ligand>
</feature>
<feature type="binding site" evidence="16">
    <location>
        <position position="839"/>
    </location>
    <ligand>
        <name>Mg(2+)</name>
        <dbReference type="ChEBI" id="CHEBI:18420"/>
        <label>4</label>
    </ligand>
</feature>
<dbReference type="EC" id="6.3.4.16" evidence="16"/>
<dbReference type="GO" id="GO:0046872">
    <property type="term" value="F:metal ion binding"/>
    <property type="evidence" value="ECO:0007669"/>
    <property type="project" value="UniProtKB-KW"/>
</dbReference>
<feature type="binding site" evidence="16">
    <location>
        <position position="827"/>
    </location>
    <ligand>
        <name>ATP</name>
        <dbReference type="ChEBI" id="CHEBI:30616"/>
        <label>2</label>
    </ligand>
</feature>
<feature type="binding site" evidence="16">
    <location>
        <position position="839"/>
    </location>
    <ligand>
        <name>Mg(2+)</name>
        <dbReference type="ChEBI" id="CHEBI:18420"/>
        <label>3</label>
    </ligand>
</feature>
<dbReference type="Gene3D" id="3.40.50.1380">
    <property type="entry name" value="Methylglyoxal synthase-like domain"/>
    <property type="match status" value="1"/>
</dbReference>
<sequence length="1079" mass="117992">MPKRADIGSVMVIGSGPIRIGQACEFDYSGSQACKALKEEGYRTVLMNSNPATIMTDYDMADSTYIEPLSPEFAVKVIRRESPDALLPTLGGQEGLNIASTLSEEGILEDHGVELIGAKADAIRRAEDRTSFKRAMDNIGVPYLESGAAGSVGEAVEVADRIGYPVVVRPAYTLGGSGGGSAFNREELEEIAERGVNLSRINQVLVEESVEGWKEYELEVMRDLADNVVVICTVENMDPMGVHTGDSITCAPSQTLTDREYQKMRDYSIDIIREIGVETGGSNIQFAVDPDNGRMIVVEMNPRVSRSSALASKATGFPIAKIAAKLAVGLTLDEIPNDITKQTPACFEPTIDYTVVKAPRWPFDKLPGADSRLTTQMKSVGETMSIGRTFEEALQKAIRSLEIGRAGLGFDGKSLDIEGIDLEEKLSVPNPERIFYIKHALREGYSVEEISELSGIDPWFVAKIENIIEAENEIRKYESIGKTPRDVLRRAKRHGFSDRQLAYLLGTGESKVRQHRQEKDITPTYKAVDTCAAEFEAETPYYYSTYGDESEVVETEKESIMILGSGPNRIGQGIEFDYCCVQSVFALEEEGYETIMVNSNPETVSTDYDTSDKLYFEPLTAEDILSIIDEENPLGVIVQFGGQTPLNIAEELEKEGVNILGTPPQSIDMSEDRERFGEMIDKLGIKQPEGGTARSYEEALQTAGEIGYPVLVRPSYVLGGRGMEIVYEEEELEEFINEAIEVARDKPILIDEFLEEAIEVEVDAVSDGEMVVIGGMMEHTEEAGVHSGDSACVYPPQSIGREAMEEMRKATCAMAEELNVIGLMNIQFAVKNGEVHVLEVNPRASRTIPYLSKSTGVPLAKRATKVMVGKSLSELGFTEEVKADHVSVKEAVFSFSKLPGVDPVLGPEMKATGEAMGIDSDFGKAYYKAQSSAGMELPGSGNVFISVRNKDIRTVTLIASSLEDLGFEICATEGTGKKLKNMGIEVEIVPKVSDIERPNILDLIKSDKIDLIINTPVGKGARTDEFEIRSAAVNFNIPYITTLAGATAAVNAIKNIQKGEIDVKPIQKYGKKVEEGNKN</sequence>
<evidence type="ECO:0000256" key="14">
    <source>
        <dbReference type="ARBA" id="ARBA00023211"/>
    </source>
</evidence>
<protein>
    <recommendedName>
        <fullName evidence="16">Carbamoyl phosphate synthase large chain</fullName>
        <ecNumber evidence="16">6.3.4.16</ecNumber>
        <ecNumber evidence="16">6.3.5.5</ecNumber>
    </recommendedName>
    <alternativeName>
        <fullName evidence="16">Carbamoyl phosphate synthetase ammonia chain</fullName>
    </alternativeName>
</protein>